<keyword evidence="2" id="KW-0472">Membrane</keyword>
<evidence type="ECO:0000256" key="1">
    <source>
        <dbReference type="SAM" id="MobiDB-lite"/>
    </source>
</evidence>
<gene>
    <name evidence="3" type="ORF">UFOPK1358_00361</name>
    <name evidence="4" type="ORF">UFOPK2766_01352</name>
    <name evidence="5" type="ORF">UFOPK3519_00866</name>
</gene>
<proteinExistence type="predicted"/>
<feature type="transmembrane region" description="Helical" evidence="2">
    <location>
        <begin position="74"/>
        <end position="104"/>
    </location>
</feature>
<reference evidence="3" key="1">
    <citation type="submission" date="2020-05" db="EMBL/GenBank/DDBJ databases">
        <authorList>
            <person name="Chiriac C."/>
            <person name="Salcher M."/>
            <person name="Ghai R."/>
            <person name="Kavagutti S V."/>
        </authorList>
    </citation>
    <scope>NUCLEOTIDE SEQUENCE</scope>
</reference>
<feature type="transmembrane region" description="Helical" evidence="2">
    <location>
        <begin position="110"/>
        <end position="134"/>
    </location>
</feature>
<dbReference type="EMBL" id="CAEZYU010000060">
    <property type="protein sequence ID" value="CAB4745807.1"/>
    <property type="molecule type" value="Genomic_DNA"/>
</dbReference>
<evidence type="ECO:0000256" key="2">
    <source>
        <dbReference type="SAM" id="Phobius"/>
    </source>
</evidence>
<accession>A0A6J6AXT0</accession>
<dbReference type="AlphaFoldDB" id="A0A6J6AXT0"/>
<name>A0A6J6AXT0_9ZZZZ</name>
<evidence type="ECO:0000313" key="5">
    <source>
        <dbReference type="EMBL" id="CAB4901683.1"/>
    </source>
</evidence>
<feature type="compositionally biased region" description="Basic and acidic residues" evidence="1">
    <location>
        <begin position="1"/>
        <end position="15"/>
    </location>
</feature>
<dbReference type="EMBL" id="CAEZSF010000019">
    <property type="protein sequence ID" value="CAB4531207.1"/>
    <property type="molecule type" value="Genomic_DNA"/>
</dbReference>
<keyword evidence="2" id="KW-1133">Transmembrane helix</keyword>
<protein>
    <submittedName>
        <fullName evidence="3">Unannotated protein</fullName>
    </submittedName>
</protein>
<feature type="compositionally biased region" description="Polar residues" evidence="1">
    <location>
        <begin position="17"/>
        <end position="32"/>
    </location>
</feature>
<dbReference type="PANTHER" id="PTHR35519">
    <property type="entry name" value="MEMBRANE PROTEINS"/>
    <property type="match status" value="1"/>
</dbReference>
<dbReference type="PANTHER" id="PTHR35519:SF2">
    <property type="entry name" value="PH DOMAIN PROTEIN"/>
    <property type="match status" value="1"/>
</dbReference>
<feature type="region of interest" description="Disordered" evidence="1">
    <location>
        <begin position="1"/>
        <end position="43"/>
    </location>
</feature>
<feature type="transmembrane region" description="Helical" evidence="2">
    <location>
        <begin position="159"/>
        <end position="192"/>
    </location>
</feature>
<sequence length="195" mass="21306">MTTEPRDVGPIEGREVPQTQAEFSQEMQQFRQGRSKGRPNSRPLPSWVERLAWILDSAFRVPGTTDRRVGIDGLLTLVPVVGDAAGVALSMAVVLAGVAAGVSIPTLLRMLINVGIEATIGLIPFAGALFDMVYKANIRNLILMERDLADRRATRRSSLAVLALMVGVIFLGLLMTVLAWFAAIALLVWFFSRLF</sequence>
<dbReference type="Pfam" id="PF13430">
    <property type="entry name" value="DUF4112"/>
    <property type="match status" value="1"/>
</dbReference>
<dbReference type="EMBL" id="CAFBMG010000056">
    <property type="protein sequence ID" value="CAB4901683.1"/>
    <property type="molecule type" value="Genomic_DNA"/>
</dbReference>
<evidence type="ECO:0000313" key="3">
    <source>
        <dbReference type="EMBL" id="CAB4531207.1"/>
    </source>
</evidence>
<dbReference type="InterPro" id="IPR025187">
    <property type="entry name" value="DUF4112"/>
</dbReference>
<evidence type="ECO:0000313" key="4">
    <source>
        <dbReference type="EMBL" id="CAB4745807.1"/>
    </source>
</evidence>
<keyword evidence="2" id="KW-0812">Transmembrane</keyword>
<organism evidence="3">
    <name type="scientific">freshwater metagenome</name>
    <dbReference type="NCBI Taxonomy" id="449393"/>
    <lineage>
        <taxon>unclassified sequences</taxon>
        <taxon>metagenomes</taxon>
        <taxon>ecological metagenomes</taxon>
    </lineage>
</organism>